<keyword evidence="3" id="KW-1185">Reference proteome</keyword>
<accession>A0A0N4UZP0</accession>
<dbReference type="EMBL" id="UXUI01007453">
    <property type="protein sequence ID" value="VDD87666.1"/>
    <property type="molecule type" value="Genomic_DNA"/>
</dbReference>
<proteinExistence type="predicted"/>
<organism evidence="4">
    <name type="scientific">Enterobius vermicularis</name>
    <name type="common">Human pinworm</name>
    <dbReference type="NCBI Taxonomy" id="51028"/>
    <lineage>
        <taxon>Eukaryota</taxon>
        <taxon>Metazoa</taxon>
        <taxon>Ecdysozoa</taxon>
        <taxon>Nematoda</taxon>
        <taxon>Chromadorea</taxon>
        <taxon>Rhabditida</taxon>
        <taxon>Spirurina</taxon>
        <taxon>Oxyuridomorpha</taxon>
        <taxon>Oxyuroidea</taxon>
        <taxon>Oxyuridae</taxon>
        <taxon>Enterobius</taxon>
    </lineage>
</organism>
<evidence type="ECO:0000313" key="2">
    <source>
        <dbReference type="EMBL" id="VDD87666.1"/>
    </source>
</evidence>
<dbReference type="OrthoDB" id="5853212at2759"/>
<feature type="region of interest" description="Disordered" evidence="1">
    <location>
        <begin position="152"/>
        <end position="172"/>
    </location>
</feature>
<reference evidence="4" key="1">
    <citation type="submission" date="2017-02" db="UniProtKB">
        <authorList>
            <consortium name="WormBaseParasite"/>
        </authorList>
    </citation>
    <scope>IDENTIFICATION</scope>
</reference>
<name>A0A0N4UZP0_ENTVE</name>
<sequence>MINEPMIQCPKGTFCEERTGFCCGIDSATTVDLKRPKVGEKCSPIEGCMGNAACICADAKNCTCQCPSEFGYSLDVDGIHCKRLRRRLKEKCKTNAECQAAYSECTSGGCRCKIGFQRDKNGGCKPTAYRCANKLEPLKKGEKIRTCKLDPYQNGKQEDTEDTGSVKPNQSKLYNNEFANDGTLFEKTTSDDCPNQYYCVPLFDHPKTGLLQVFGNRFPLYSFLSITRTFLKLSS</sequence>
<reference evidence="2 3" key="2">
    <citation type="submission" date="2018-10" db="EMBL/GenBank/DDBJ databases">
        <authorList>
            <consortium name="Pathogen Informatics"/>
        </authorList>
    </citation>
    <scope>NUCLEOTIDE SEQUENCE [LARGE SCALE GENOMIC DNA]</scope>
</reference>
<evidence type="ECO:0000256" key="1">
    <source>
        <dbReference type="SAM" id="MobiDB-lite"/>
    </source>
</evidence>
<dbReference type="STRING" id="51028.A0A0N4UZP0"/>
<gene>
    <name evidence="2" type="ORF">EVEC_LOCUS2809</name>
</gene>
<dbReference type="AlphaFoldDB" id="A0A0N4UZP0"/>
<evidence type="ECO:0000313" key="3">
    <source>
        <dbReference type="Proteomes" id="UP000274131"/>
    </source>
</evidence>
<protein>
    <submittedName>
        <fullName evidence="4">EB domain-containing protein</fullName>
    </submittedName>
</protein>
<evidence type="ECO:0000313" key="4">
    <source>
        <dbReference type="WBParaSite" id="EVEC_0000310101-mRNA-1"/>
    </source>
</evidence>
<dbReference type="Proteomes" id="UP000274131">
    <property type="component" value="Unassembled WGS sequence"/>
</dbReference>
<dbReference type="WBParaSite" id="EVEC_0000310101-mRNA-1">
    <property type="protein sequence ID" value="EVEC_0000310101-mRNA-1"/>
    <property type="gene ID" value="EVEC_0000310101"/>
</dbReference>